<feature type="transmembrane region" description="Helical" evidence="3">
    <location>
        <begin position="599"/>
        <end position="621"/>
    </location>
</feature>
<dbReference type="Proteomes" id="UP000807353">
    <property type="component" value="Unassembled WGS sequence"/>
</dbReference>
<dbReference type="AlphaFoldDB" id="A0A9P5XTR6"/>
<dbReference type="EMBL" id="MU150619">
    <property type="protein sequence ID" value="KAF9455555.1"/>
    <property type="molecule type" value="Genomic_DNA"/>
</dbReference>
<feature type="coiled-coil region" evidence="1">
    <location>
        <begin position="246"/>
        <end position="311"/>
    </location>
</feature>
<proteinExistence type="predicted"/>
<feature type="region of interest" description="Disordered" evidence="2">
    <location>
        <begin position="348"/>
        <end position="367"/>
    </location>
</feature>
<keyword evidence="3" id="KW-0812">Transmembrane</keyword>
<evidence type="ECO:0000313" key="4">
    <source>
        <dbReference type="EMBL" id="KAF9455555.1"/>
    </source>
</evidence>
<gene>
    <name evidence="4" type="ORF">BDZ94DRAFT_1303012</name>
</gene>
<evidence type="ECO:0000256" key="2">
    <source>
        <dbReference type="SAM" id="MobiDB-lite"/>
    </source>
</evidence>
<evidence type="ECO:0000313" key="5">
    <source>
        <dbReference type="Proteomes" id="UP000807353"/>
    </source>
</evidence>
<name>A0A9P5XTR6_9AGAR</name>
<keyword evidence="3" id="KW-0472">Membrane</keyword>
<reference evidence="4" key="1">
    <citation type="submission" date="2020-11" db="EMBL/GenBank/DDBJ databases">
        <authorList>
            <consortium name="DOE Joint Genome Institute"/>
            <person name="Ahrendt S."/>
            <person name="Riley R."/>
            <person name="Andreopoulos W."/>
            <person name="Labutti K."/>
            <person name="Pangilinan J."/>
            <person name="Ruiz-Duenas F.J."/>
            <person name="Barrasa J.M."/>
            <person name="Sanchez-Garcia M."/>
            <person name="Camarero S."/>
            <person name="Miyauchi S."/>
            <person name="Serrano A."/>
            <person name="Linde D."/>
            <person name="Babiker R."/>
            <person name="Drula E."/>
            <person name="Ayuso-Fernandez I."/>
            <person name="Pacheco R."/>
            <person name="Padilla G."/>
            <person name="Ferreira P."/>
            <person name="Barriuso J."/>
            <person name="Kellner H."/>
            <person name="Castanera R."/>
            <person name="Alfaro M."/>
            <person name="Ramirez L."/>
            <person name="Pisabarro A.G."/>
            <person name="Kuo A."/>
            <person name="Tritt A."/>
            <person name="Lipzen A."/>
            <person name="He G."/>
            <person name="Yan M."/>
            <person name="Ng V."/>
            <person name="Cullen D."/>
            <person name="Martin F."/>
            <person name="Rosso M.-N."/>
            <person name="Henrissat B."/>
            <person name="Hibbett D."/>
            <person name="Martinez A.T."/>
            <person name="Grigoriev I.V."/>
        </authorList>
    </citation>
    <scope>NUCLEOTIDE SEQUENCE</scope>
    <source>
        <strain evidence="4">CBS 247.69</strain>
    </source>
</reference>
<sequence>MSGIYQIPQELENGLRTALLAMGPENKPTSGDLAIIRAEIFGDYVAPEILNVQLQEDFQVATTKLEEITSRGHELVKYYKEVQAALDCANDKEEQLKGRIDSQQEEIKKLETLRHDDHTELESMERKLHKCQARLTQERSNYDEDLASRERTIKEQNAHQVAMNKKCEELVFHNKICERSTKNLEKKIEETVAKLESKESSYVLLEKKLAEKEAYTLPDELQLNIRRENSTEQRMHNIGSTHDLTRKRWTLETTSLKAQIKKMEQENESNRQTIARLEGRVKDLSDTAQKLDTIKHKNDELTLENERLSAELAGGMSFSNTPVRTWADEMLDNEKSDRSEDIIAPFEDETPDAQRASETTTPQSPLPHIIQLPEELSGATISDFPGLNTSTGQWTDDHEGLKKGEIVENKDTTTTTASSVHEIPNTRFKDKAKVTFNDEAPNTQFEDEVAIPSNPFKAPDEIAAHMVQVETMPYEEPTPLPSPKLETMYSFTVDMQSTRPPVHLSQPCQVDTCTVPFHPDLAMLVMPSPKIDSPSLSYTSHTKDCMRSAIKLAAQLVEVHNQKPYYPSHGYIVGMAERIYLLASTLDSWVAFRRLLRRWMILGLGASALVLILVFPVFVAWRMFFSEI</sequence>
<evidence type="ECO:0000256" key="3">
    <source>
        <dbReference type="SAM" id="Phobius"/>
    </source>
</evidence>
<keyword evidence="3" id="KW-1133">Transmembrane helix</keyword>
<keyword evidence="1" id="KW-0175">Coiled coil</keyword>
<feature type="coiled-coil region" evidence="1">
    <location>
        <begin position="79"/>
        <end position="141"/>
    </location>
</feature>
<evidence type="ECO:0000256" key="1">
    <source>
        <dbReference type="SAM" id="Coils"/>
    </source>
</evidence>
<accession>A0A9P5XTR6</accession>
<protein>
    <submittedName>
        <fullName evidence="4">Uncharacterized protein</fullName>
    </submittedName>
</protein>
<organism evidence="4 5">
    <name type="scientific">Collybia nuda</name>
    <dbReference type="NCBI Taxonomy" id="64659"/>
    <lineage>
        <taxon>Eukaryota</taxon>
        <taxon>Fungi</taxon>
        <taxon>Dikarya</taxon>
        <taxon>Basidiomycota</taxon>
        <taxon>Agaricomycotina</taxon>
        <taxon>Agaricomycetes</taxon>
        <taxon>Agaricomycetidae</taxon>
        <taxon>Agaricales</taxon>
        <taxon>Tricholomatineae</taxon>
        <taxon>Clitocybaceae</taxon>
        <taxon>Collybia</taxon>
    </lineage>
</organism>
<comment type="caution">
    <text evidence="4">The sequence shown here is derived from an EMBL/GenBank/DDBJ whole genome shotgun (WGS) entry which is preliminary data.</text>
</comment>
<keyword evidence="5" id="KW-1185">Reference proteome</keyword>
<feature type="compositionally biased region" description="Basic and acidic residues" evidence="2">
    <location>
        <begin position="395"/>
        <end position="411"/>
    </location>
</feature>
<feature type="region of interest" description="Disordered" evidence="2">
    <location>
        <begin position="381"/>
        <end position="415"/>
    </location>
</feature>